<dbReference type="CDD" id="cd22164">
    <property type="entry name" value="F-box_AtSKIP19-like"/>
    <property type="match status" value="1"/>
</dbReference>
<feature type="domain" description="F-box" evidence="1">
    <location>
        <begin position="11"/>
        <end position="58"/>
    </location>
</feature>
<gene>
    <name evidence="2" type="ORF">CASFOL_014508</name>
</gene>
<dbReference type="InterPro" id="IPR001611">
    <property type="entry name" value="Leu-rich_rpt"/>
</dbReference>
<organism evidence="2 3">
    <name type="scientific">Castilleja foliolosa</name>
    <dbReference type="NCBI Taxonomy" id="1961234"/>
    <lineage>
        <taxon>Eukaryota</taxon>
        <taxon>Viridiplantae</taxon>
        <taxon>Streptophyta</taxon>
        <taxon>Embryophyta</taxon>
        <taxon>Tracheophyta</taxon>
        <taxon>Spermatophyta</taxon>
        <taxon>Magnoliopsida</taxon>
        <taxon>eudicotyledons</taxon>
        <taxon>Gunneridae</taxon>
        <taxon>Pentapetalae</taxon>
        <taxon>asterids</taxon>
        <taxon>lamiids</taxon>
        <taxon>Lamiales</taxon>
        <taxon>Orobanchaceae</taxon>
        <taxon>Pedicularideae</taxon>
        <taxon>Castillejinae</taxon>
        <taxon>Castilleja</taxon>
    </lineage>
</organism>
<dbReference type="EMBL" id="JAVIJP010000016">
    <property type="protein sequence ID" value="KAL3643693.1"/>
    <property type="molecule type" value="Genomic_DNA"/>
</dbReference>
<dbReference type="InterPro" id="IPR001810">
    <property type="entry name" value="F-box_dom"/>
</dbReference>
<dbReference type="Proteomes" id="UP001632038">
    <property type="component" value="Unassembled WGS sequence"/>
</dbReference>
<protein>
    <recommendedName>
        <fullName evidence="1">F-box domain-containing protein</fullName>
    </recommendedName>
</protein>
<dbReference type="PROSITE" id="PS50181">
    <property type="entry name" value="FBOX"/>
    <property type="match status" value="1"/>
</dbReference>
<dbReference type="PANTHER" id="PTHR38926:SF82">
    <property type="entry name" value="F-BOX DOMAIN-CONTAINING PROTEIN"/>
    <property type="match status" value="1"/>
</dbReference>
<evidence type="ECO:0000313" key="3">
    <source>
        <dbReference type="Proteomes" id="UP001632038"/>
    </source>
</evidence>
<accession>A0ABD3DN25</accession>
<reference evidence="3" key="1">
    <citation type="journal article" date="2024" name="IScience">
        <title>Strigolactones Initiate the Formation of Haustorium-like Structures in Castilleja.</title>
        <authorList>
            <person name="Buerger M."/>
            <person name="Peterson D."/>
            <person name="Chory J."/>
        </authorList>
    </citation>
    <scope>NUCLEOTIDE SEQUENCE [LARGE SCALE GENOMIC DNA]</scope>
</reference>
<dbReference type="PANTHER" id="PTHR38926">
    <property type="entry name" value="F-BOX DOMAIN CONTAINING PROTEIN, EXPRESSED"/>
    <property type="match status" value="1"/>
</dbReference>
<dbReference type="Pfam" id="PF12937">
    <property type="entry name" value="F-box-like"/>
    <property type="match status" value="1"/>
</dbReference>
<comment type="caution">
    <text evidence="2">The sequence shown here is derived from an EMBL/GenBank/DDBJ whole genome shotgun (WGS) entry which is preliminary data.</text>
</comment>
<dbReference type="Gene3D" id="3.80.10.10">
    <property type="entry name" value="Ribonuclease Inhibitor"/>
    <property type="match status" value="1"/>
</dbReference>
<sequence>MGNGIEDTNPTPPWIELPRDVTENILSRLRPVEILENAQYVCTTWRSVCNEPSIWRVIDMKISLIEDHDIFFIHNIACRRAVDLSQGELLNINIEFFGTNDLLHYISKRSSRLKRLRLKYCDYISGEALRASFKNFPELEELQLFFMSRITAEHIEGISISCPNLKSFTFIKRSSRFAPLEIDDSYALTIAKIMPNLQHLCLIGNKLSNEGLEAILNGCPKLESLDLRKCYNVDLQGDFGKICSERIKYLKCHSNSTNDNEWDDMIIEEDMII</sequence>
<dbReference type="SMART" id="SM00367">
    <property type="entry name" value="LRR_CC"/>
    <property type="match status" value="3"/>
</dbReference>
<dbReference type="AlphaFoldDB" id="A0ABD3DN25"/>
<dbReference type="Gene3D" id="1.20.1280.50">
    <property type="match status" value="1"/>
</dbReference>
<name>A0ABD3DN25_9LAMI</name>
<dbReference type="InterPro" id="IPR032675">
    <property type="entry name" value="LRR_dom_sf"/>
</dbReference>
<proteinExistence type="predicted"/>
<dbReference type="InterPro" id="IPR006553">
    <property type="entry name" value="Leu-rich_rpt_Cys-con_subtyp"/>
</dbReference>
<keyword evidence="3" id="KW-1185">Reference proteome</keyword>
<dbReference type="SUPFAM" id="SSF52047">
    <property type="entry name" value="RNI-like"/>
    <property type="match status" value="1"/>
</dbReference>
<dbReference type="Pfam" id="PF13516">
    <property type="entry name" value="LRR_6"/>
    <property type="match status" value="1"/>
</dbReference>
<evidence type="ECO:0000259" key="1">
    <source>
        <dbReference type="PROSITE" id="PS50181"/>
    </source>
</evidence>
<evidence type="ECO:0000313" key="2">
    <source>
        <dbReference type="EMBL" id="KAL3643693.1"/>
    </source>
</evidence>